<evidence type="ECO:0000256" key="3">
    <source>
        <dbReference type="ARBA" id="ARBA00022723"/>
    </source>
</evidence>
<evidence type="ECO:0000256" key="4">
    <source>
        <dbReference type="ARBA" id="ARBA00022741"/>
    </source>
</evidence>
<dbReference type="Proteomes" id="UP000095255">
    <property type="component" value="Unassembled WGS sequence"/>
</dbReference>
<organism evidence="12 13">
    <name type="scientific">Desulfuribacillus stibiiarsenatis</name>
    <dbReference type="NCBI Taxonomy" id="1390249"/>
    <lineage>
        <taxon>Bacteria</taxon>
        <taxon>Bacillati</taxon>
        <taxon>Bacillota</taxon>
        <taxon>Desulfuribacillia</taxon>
        <taxon>Desulfuribacillales</taxon>
        <taxon>Desulfuribacillaceae</taxon>
        <taxon>Desulfuribacillus</taxon>
    </lineage>
</organism>
<dbReference type="GO" id="GO:0036220">
    <property type="term" value="F:ITP diphosphatase activity"/>
    <property type="evidence" value="ECO:0007669"/>
    <property type="project" value="UniProtKB-UniRule"/>
</dbReference>
<dbReference type="InterPro" id="IPR002637">
    <property type="entry name" value="RdgB/HAM1"/>
</dbReference>
<evidence type="ECO:0000256" key="8">
    <source>
        <dbReference type="ARBA" id="ARBA00051875"/>
    </source>
</evidence>
<feature type="binding site" evidence="10">
    <location>
        <begin position="7"/>
        <end position="12"/>
    </location>
    <ligand>
        <name>substrate</name>
    </ligand>
</feature>
<keyword evidence="3 10" id="KW-0479">Metal-binding</keyword>
<dbReference type="RefSeq" id="WP_069703412.1">
    <property type="nucleotide sequence ID" value="NZ_MJAT01000040.1"/>
</dbReference>
<comment type="function">
    <text evidence="10">Pyrophosphatase that catalyzes the hydrolysis of nucleoside triphosphates to their monophosphate derivatives, with a high preference for the non-canonical purine nucleotides XTP (xanthosine triphosphate), dITP (deoxyinosine triphosphate) and ITP. Seems to function as a house-cleaning enzyme that removes non-canonical purine nucleotides from the nucleotide pool, thus preventing their incorporation into DNA/RNA and avoiding chromosomal lesions.</text>
</comment>
<evidence type="ECO:0000256" key="9">
    <source>
        <dbReference type="ARBA" id="ARBA00052017"/>
    </source>
</evidence>
<evidence type="ECO:0000256" key="2">
    <source>
        <dbReference type="ARBA" id="ARBA00011738"/>
    </source>
</evidence>
<reference evidence="12 13" key="1">
    <citation type="submission" date="2016-09" db="EMBL/GenBank/DDBJ databases">
        <title>Desulfuribacillus arsenicus sp. nov., an obligately anaerobic, dissimilatory arsenic- and antimonate-reducing bacterium isolated from anoxic sediments.</title>
        <authorList>
            <person name="Abin C.A."/>
            <person name="Hollibaugh J.T."/>
        </authorList>
    </citation>
    <scope>NUCLEOTIDE SEQUENCE [LARGE SCALE GENOMIC DNA]</scope>
    <source>
        <strain evidence="12 13">MLFW-2</strain>
    </source>
</reference>
<dbReference type="AlphaFoldDB" id="A0A1E5L216"/>
<dbReference type="GO" id="GO:0000166">
    <property type="term" value="F:nucleotide binding"/>
    <property type="evidence" value="ECO:0007669"/>
    <property type="project" value="UniProtKB-KW"/>
</dbReference>
<dbReference type="PANTHER" id="PTHR11067:SF9">
    <property type="entry name" value="INOSINE TRIPHOSPHATE PYROPHOSPHATASE"/>
    <property type="match status" value="1"/>
</dbReference>
<evidence type="ECO:0000256" key="6">
    <source>
        <dbReference type="ARBA" id="ARBA00022842"/>
    </source>
</evidence>
<accession>A0A1E5L216</accession>
<evidence type="ECO:0000256" key="10">
    <source>
        <dbReference type="HAMAP-Rule" id="MF_01405"/>
    </source>
</evidence>
<dbReference type="InterPro" id="IPR029001">
    <property type="entry name" value="ITPase-like_fam"/>
</dbReference>
<dbReference type="Pfam" id="PF01725">
    <property type="entry name" value="Ham1p_like"/>
    <property type="match status" value="1"/>
</dbReference>
<dbReference type="GO" id="GO:0017111">
    <property type="term" value="F:ribonucleoside triphosphate phosphatase activity"/>
    <property type="evidence" value="ECO:0007669"/>
    <property type="project" value="InterPro"/>
</dbReference>
<comment type="catalytic activity">
    <reaction evidence="8 10">
        <text>dITP + H2O = dIMP + diphosphate + H(+)</text>
        <dbReference type="Rhea" id="RHEA:28342"/>
        <dbReference type="ChEBI" id="CHEBI:15377"/>
        <dbReference type="ChEBI" id="CHEBI:15378"/>
        <dbReference type="ChEBI" id="CHEBI:33019"/>
        <dbReference type="ChEBI" id="CHEBI:61194"/>
        <dbReference type="ChEBI" id="CHEBI:61382"/>
        <dbReference type="EC" id="3.6.1.66"/>
    </reaction>
</comment>
<dbReference type="SUPFAM" id="SSF52972">
    <property type="entry name" value="ITPase-like"/>
    <property type="match status" value="1"/>
</dbReference>
<comment type="catalytic activity">
    <reaction evidence="10">
        <text>ITP + H2O = IMP + diphosphate + H(+)</text>
        <dbReference type="Rhea" id="RHEA:29399"/>
        <dbReference type="ChEBI" id="CHEBI:15377"/>
        <dbReference type="ChEBI" id="CHEBI:15378"/>
        <dbReference type="ChEBI" id="CHEBI:33019"/>
        <dbReference type="ChEBI" id="CHEBI:58053"/>
        <dbReference type="ChEBI" id="CHEBI:61402"/>
        <dbReference type="EC" id="3.6.1.66"/>
    </reaction>
</comment>
<dbReference type="CDD" id="cd00515">
    <property type="entry name" value="HAM1"/>
    <property type="match status" value="1"/>
</dbReference>
<comment type="cofactor">
    <cofactor evidence="10">
        <name>Mg(2+)</name>
        <dbReference type="ChEBI" id="CHEBI:18420"/>
    </cofactor>
    <text evidence="10">Binds 1 Mg(2+) ion per subunit.</text>
</comment>
<dbReference type="OrthoDB" id="9807456at2"/>
<keyword evidence="6 10" id="KW-0460">Magnesium</keyword>
<feature type="binding site" evidence="10">
    <location>
        <position position="70"/>
    </location>
    <ligand>
        <name>substrate</name>
    </ligand>
</feature>
<keyword evidence="4 10" id="KW-0547">Nucleotide-binding</keyword>
<name>A0A1E5L216_9FIRM</name>
<feature type="binding site" evidence="10">
    <location>
        <begin position="181"/>
        <end position="182"/>
    </location>
    <ligand>
        <name>substrate</name>
    </ligand>
</feature>
<dbReference type="GO" id="GO:0009146">
    <property type="term" value="P:purine nucleoside triphosphate catabolic process"/>
    <property type="evidence" value="ECO:0007669"/>
    <property type="project" value="UniProtKB-UniRule"/>
</dbReference>
<evidence type="ECO:0000256" key="5">
    <source>
        <dbReference type="ARBA" id="ARBA00022801"/>
    </source>
</evidence>
<protein>
    <recommendedName>
        <fullName evidence="10">dITP/XTP pyrophosphatase</fullName>
        <ecNumber evidence="10">3.6.1.66</ecNumber>
    </recommendedName>
    <alternativeName>
        <fullName evidence="10">Non-canonical purine NTP pyrophosphatase</fullName>
    </alternativeName>
    <alternativeName>
        <fullName evidence="10">Non-standard purine NTP pyrophosphatase</fullName>
    </alternativeName>
    <alternativeName>
        <fullName evidence="10">Nucleoside-triphosphate diphosphatase</fullName>
    </alternativeName>
    <alternativeName>
        <fullName evidence="10">Nucleoside-triphosphate pyrophosphatase</fullName>
        <shortName evidence="10">NTPase</shortName>
    </alternativeName>
</protein>
<dbReference type="HAMAP" id="MF_01405">
    <property type="entry name" value="Non_canon_purine_NTPase"/>
    <property type="match status" value="1"/>
</dbReference>
<evidence type="ECO:0000256" key="11">
    <source>
        <dbReference type="RuleBase" id="RU003781"/>
    </source>
</evidence>
<comment type="caution">
    <text evidence="10">Lacks conserved residue(s) required for the propagation of feature annotation.</text>
</comment>
<comment type="similarity">
    <text evidence="1 10 11">Belongs to the HAM1 NTPase family.</text>
</comment>
<comment type="subunit">
    <text evidence="2 10">Homodimer.</text>
</comment>
<comment type="catalytic activity">
    <reaction evidence="9 10">
        <text>XTP + H2O = XMP + diphosphate + H(+)</text>
        <dbReference type="Rhea" id="RHEA:28610"/>
        <dbReference type="ChEBI" id="CHEBI:15377"/>
        <dbReference type="ChEBI" id="CHEBI:15378"/>
        <dbReference type="ChEBI" id="CHEBI:33019"/>
        <dbReference type="ChEBI" id="CHEBI:57464"/>
        <dbReference type="ChEBI" id="CHEBI:61314"/>
        <dbReference type="EC" id="3.6.1.66"/>
    </reaction>
</comment>
<dbReference type="PANTHER" id="PTHR11067">
    <property type="entry name" value="INOSINE TRIPHOSPHATE PYROPHOSPHATASE/HAM1 PROTEIN"/>
    <property type="match status" value="1"/>
</dbReference>
<feature type="binding site" evidence="10">
    <location>
        <position position="176"/>
    </location>
    <ligand>
        <name>substrate</name>
    </ligand>
</feature>
<evidence type="ECO:0000313" key="13">
    <source>
        <dbReference type="Proteomes" id="UP000095255"/>
    </source>
</evidence>
<sequence length="196" mass="21599">MKVVLATKNKGKVKEFNHYLGHLGWTVVSMDEYPEIPEIIEDGLTFEANAVKKAVTVMQATGLPTLADDSGITVDVLDGRPGVYSARFAGHNAQDEENNQTLLRELSDVPDEQRTASFVCCIAYIAPDMDEALTFQGECKGVVLKAPQGGQGFGYDPLFFVPTEGKTMAELGVERKNEISHRAMALLEMKNFFQKH</sequence>
<dbReference type="GO" id="GO:0036222">
    <property type="term" value="F:XTP diphosphatase activity"/>
    <property type="evidence" value="ECO:0007669"/>
    <property type="project" value="UniProtKB-UniRule"/>
</dbReference>
<dbReference type="EMBL" id="MJAT01000040">
    <property type="protein sequence ID" value="OEH84175.1"/>
    <property type="molecule type" value="Genomic_DNA"/>
</dbReference>
<evidence type="ECO:0000313" key="12">
    <source>
        <dbReference type="EMBL" id="OEH84175.1"/>
    </source>
</evidence>
<feature type="binding site" evidence="10">
    <location>
        <begin position="153"/>
        <end position="156"/>
    </location>
    <ligand>
        <name>substrate</name>
    </ligand>
</feature>
<dbReference type="NCBIfam" id="TIGR00042">
    <property type="entry name" value="RdgB/HAM1 family non-canonical purine NTP pyrophosphatase"/>
    <property type="match status" value="1"/>
</dbReference>
<dbReference type="STRING" id="1390249.BHU72_12265"/>
<dbReference type="GO" id="GO:0009117">
    <property type="term" value="P:nucleotide metabolic process"/>
    <property type="evidence" value="ECO:0007669"/>
    <property type="project" value="UniProtKB-KW"/>
</dbReference>
<keyword evidence="7 10" id="KW-0546">Nucleotide metabolism</keyword>
<dbReference type="InterPro" id="IPR020922">
    <property type="entry name" value="dITP/XTP_pyrophosphatase"/>
</dbReference>
<dbReference type="NCBIfam" id="NF011397">
    <property type="entry name" value="PRK14822.1"/>
    <property type="match status" value="1"/>
</dbReference>
<dbReference type="GO" id="GO:0035870">
    <property type="term" value="F:dITP diphosphatase activity"/>
    <property type="evidence" value="ECO:0007669"/>
    <property type="project" value="UniProtKB-UniRule"/>
</dbReference>
<dbReference type="EC" id="3.6.1.66" evidence="10"/>
<keyword evidence="13" id="KW-1185">Reference proteome</keyword>
<comment type="caution">
    <text evidence="12">The sequence shown here is derived from an EMBL/GenBank/DDBJ whole genome shotgun (WGS) entry which is preliminary data.</text>
</comment>
<gene>
    <name evidence="12" type="ORF">BHU72_12265</name>
</gene>
<feature type="active site" description="Proton acceptor" evidence="10">
    <location>
        <position position="69"/>
    </location>
</feature>
<dbReference type="GO" id="GO:0046872">
    <property type="term" value="F:metal ion binding"/>
    <property type="evidence" value="ECO:0007669"/>
    <property type="project" value="UniProtKB-KW"/>
</dbReference>
<dbReference type="FunFam" id="3.90.950.10:FF:000001">
    <property type="entry name" value="dITP/XTP pyrophosphatase"/>
    <property type="match status" value="1"/>
</dbReference>
<evidence type="ECO:0000256" key="7">
    <source>
        <dbReference type="ARBA" id="ARBA00023080"/>
    </source>
</evidence>
<evidence type="ECO:0000256" key="1">
    <source>
        <dbReference type="ARBA" id="ARBA00008023"/>
    </source>
</evidence>
<feature type="binding site" evidence="10">
    <location>
        <position position="69"/>
    </location>
    <ligand>
        <name>Mg(2+)</name>
        <dbReference type="ChEBI" id="CHEBI:18420"/>
    </ligand>
</feature>
<dbReference type="Gene3D" id="3.90.950.10">
    <property type="match status" value="1"/>
</dbReference>
<proteinExistence type="inferred from homology"/>
<dbReference type="GO" id="GO:0005829">
    <property type="term" value="C:cytosol"/>
    <property type="evidence" value="ECO:0007669"/>
    <property type="project" value="TreeGrafter"/>
</dbReference>
<keyword evidence="5 10" id="KW-0378">Hydrolase</keyword>